<dbReference type="EMBL" id="CCXZ01000011">
    <property type="protein sequence ID" value="CEG14314.1"/>
    <property type="molecule type" value="Genomic_DNA"/>
</dbReference>
<proteinExistence type="predicted"/>
<dbReference type="AlphaFoldDB" id="A0A0U5F7Z9"/>
<comment type="caution">
    <text evidence="1">The sequence shown here is derived from an EMBL/GenBank/DDBJ whole genome shotgun (WGS) entry which is preliminary data.</text>
</comment>
<sequence>MTPASRPWTRAIQVRETQNAALTAEIARLKRLQFAARTKRMDPDPRQLFEQTLAADIAAVERSWRP</sequence>
<gene>
    <name evidence="1" type="ORF">XAC3562_1080003</name>
</gene>
<protein>
    <submittedName>
        <fullName evidence="1">Transposase</fullName>
    </submittedName>
</protein>
<organism evidence="1 2">
    <name type="scientific">Xanthomonas citri pv. citri</name>
    <dbReference type="NCBI Taxonomy" id="611301"/>
    <lineage>
        <taxon>Bacteria</taxon>
        <taxon>Pseudomonadati</taxon>
        <taxon>Pseudomonadota</taxon>
        <taxon>Gammaproteobacteria</taxon>
        <taxon>Lysobacterales</taxon>
        <taxon>Lysobacteraceae</taxon>
        <taxon>Xanthomonas</taxon>
    </lineage>
</organism>
<keyword evidence="2" id="KW-1185">Reference proteome</keyword>
<dbReference type="Proteomes" id="UP000052230">
    <property type="component" value="Unassembled WGS sequence"/>
</dbReference>
<name>A0A0U5F7Z9_XANCI</name>
<accession>A0A0U5F7Z9</accession>
<dbReference type="RefSeq" id="WP_005934416.1">
    <property type="nucleotide sequence ID" value="NZ_CP009030.1"/>
</dbReference>
<reference evidence="1 2" key="1">
    <citation type="submission" date="2014-09" db="EMBL/GenBank/DDBJ databases">
        <authorList>
            <person name="Regsiter A."/>
        </authorList>
    </citation>
    <scope>NUCLEOTIDE SEQUENCE [LARGE SCALE GENOMIC DNA]</scope>
</reference>
<evidence type="ECO:0000313" key="2">
    <source>
        <dbReference type="Proteomes" id="UP000052230"/>
    </source>
</evidence>
<evidence type="ECO:0000313" key="1">
    <source>
        <dbReference type="EMBL" id="CEG14314.1"/>
    </source>
</evidence>